<dbReference type="InterPro" id="IPR011066">
    <property type="entry name" value="MscS_channel_C_sf"/>
</dbReference>
<evidence type="ECO:0000256" key="6">
    <source>
        <dbReference type="ARBA" id="ARBA00023136"/>
    </source>
</evidence>
<dbReference type="EMBL" id="QFPX01000001">
    <property type="protein sequence ID" value="PZQ57423.1"/>
    <property type="molecule type" value="Genomic_DNA"/>
</dbReference>
<dbReference type="Pfam" id="PF21088">
    <property type="entry name" value="MS_channel_1st"/>
    <property type="match status" value="1"/>
</dbReference>
<feature type="transmembrane region" description="Helical" evidence="8">
    <location>
        <begin position="116"/>
        <end position="135"/>
    </location>
</feature>
<dbReference type="PANTHER" id="PTHR30347:SF1">
    <property type="entry name" value="MECHANOSENSITIVE CHANNEL MSCK"/>
    <property type="match status" value="1"/>
</dbReference>
<comment type="subcellular location">
    <subcellularLocation>
        <location evidence="1">Cell membrane</location>
        <topology evidence="1">Multi-pass membrane protein</topology>
    </subcellularLocation>
</comment>
<dbReference type="Gene3D" id="2.30.30.60">
    <property type="match status" value="1"/>
</dbReference>
<evidence type="ECO:0000256" key="1">
    <source>
        <dbReference type="ARBA" id="ARBA00004651"/>
    </source>
</evidence>
<evidence type="ECO:0000259" key="11">
    <source>
        <dbReference type="Pfam" id="PF21088"/>
    </source>
</evidence>
<evidence type="ECO:0000313" key="13">
    <source>
        <dbReference type="Proteomes" id="UP000249082"/>
    </source>
</evidence>
<evidence type="ECO:0000259" key="9">
    <source>
        <dbReference type="Pfam" id="PF00924"/>
    </source>
</evidence>
<dbReference type="SUPFAM" id="SSF50182">
    <property type="entry name" value="Sm-like ribonucleoproteins"/>
    <property type="match status" value="1"/>
</dbReference>
<dbReference type="InterPro" id="IPR023408">
    <property type="entry name" value="MscS_beta-dom_sf"/>
</dbReference>
<dbReference type="Pfam" id="PF21082">
    <property type="entry name" value="MS_channel_3rd"/>
    <property type="match status" value="1"/>
</dbReference>
<evidence type="ECO:0000313" key="12">
    <source>
        <dbReference type="EMBL" id="PZQ57423.1"/>
    </source>
</evidence>
<protein>
    <submittedName>
        <fullName evidence="12">Mechanosensitive ion channel protein</fullName>
    </submittedName>
</protein>
<dbReference type="InterPro" id="IPR049278">
    <property type="entry name" value="MS_channel_C"/>
</dbReference>
<feature type="domain" description="Mechanosensitive ion channel MscS C-terminal" evidence="10">
    <location>
        <begin position="238"/>
        <end position="319"/>
    </location>
</feature>
<evidence type="ECO:0000256" key="5">
    <source>
        <dbReference type="ARBA" id="ARBA00022989"/>
    </source>
</evidence>
<name>A0A2W5QRN8_9SPHN</name>
<dbReference type="InterPro" id="IPR049142">
    <property type="entry name" value="MS_channel_1st"/>
</dbReference>
<evidence type="ECO:0000259" key="10">
    <source>
        <dbReference type="Pfam" id="PF21082"/>
    </source>
</evidence>
<reference evidence="12 13" key="1">
    <citation type="submission" date="2017-08" db="EMBL/GenBank/DDBJ databases">
        <title>Infants hospitalized years apart are colonized by the same room-sourced microbial strains.</title>
        <authorList>
            <person name="Brooks B."/>
            <person name="Olm M.R."/>
            <person name="Firek B.A."/>
            <person name="Baker R."/>
            <person name="Thomas B.C."/>
            <person name="Morowitz M.J."/>
            <person name="Banfield J.F."/>
        </authorList>
    </citation>
    <scope>NUCLEOTIDE SEQUENCE [LARGE SCALE GENOMIC DNA]</scope>
    <source>
        <strain evidence="12">S2_005_002_R2_33</strain>
    </source>
</reference>
<feature type="transmembrane region" description="Helical" evidence="8">
    <location>
        <begin position="147"/>
        <end position="170"/>
    </location>
</feature>
<dbReference type="AlphaFoldDB" id="A0A2W5QRN8"/>
<dbReference type="SUPFAM" id="SSF82861">
    <property type="entry name" value="Mechanosensitive channel protein MscS (YggB), transmembrane region"/>
    <property type="match status" value="1"/>
</dbReference>
<keyword evidence="4 8" id="KW-0812">Transmembrane</keyword>
<feature type="transmembrane region" description="Helical" evidence="8">
    <location>
        <begin position="75"/>
        <end position="95"/>
    </location>
</feature>
<dbReference type="GO" id="GO:0008381">
    <property type="term" value="F:mechanosensitive monoatomic ion channel activity"/>
    <property type="evidence" value="ECO:0007669"/>
    <property type="project" value="UniProtKB-ARBA"/>
</dbReference>
<dbReference type="Gene3D" id="1.10.287.1260">
    <property type="match status" value="1"/>
</dbReference>
<dbReference type="Proteomes" id="UP000249082">
    <property type="component" value="Unassembled WGS sequence"/>
</dbReference>
<sequence>MSNPVARMVMASPTPSATADSAAHRAGHAADQPLAGADGLKNAVTSRGGFLSDLVDTLDRLAVQVGSSRVSVWDFVVLLFVLALVVSVAWGASRLSSRILRSTGLDQTQRLLTEKIVSLLIWTIAILVGIDVLGIDLTALTVFSGAFGLAIGFGLQKTFGNLIAGIILLMDKSIKPGDVITITDAGGMSTFGQIRRIGIRAVSLTTRDQKEYLIPNENLMINQVENWSYSSKNVRIQVPVVMPYATDIERVEQLMLEAARSVKRVLTAPPPTVWLDSFAERGVSFVIHVWITDPEEGVGNVRSDVLKTLWRLMRDQGIEVPYPQRDLNLRDTETMRHVIAALRGTHQAHIPTDPPIST</sequence>
<dbReference type="InterPro" id="IPR052702">
    <property type="entry name" value="MscS-like_channel"/>
</dbReference>
<organism evidence="12 13">
    <name type="scientific">Novosphingobium pentaromativorans</name>
    <dbReference type="NCBI Taxonomy" id="205844"/>
    <lineage>
        <taxon>Bacteria</taxon>
        <taxon>Pseudomonadati</taxon>
        <taxon>Pseudomonadota</taxon>
        <taxon>Alphaproteobacteria</taxon>
        <taxon>Sphingomonadales</taxon>
        <taxon>Sphingomonadaceae</taxon>
        <taxon>Novosphingobium</taxon>
    </lineage>
</organism>
<dbReference type="GO" id="GO:0005886">
    <property type="term" value="C:plasma membrane"/>
    <property type="evidence" value="ECO:0007669"/>
    <property type="project" value="UniProtKB-SubCell"/>
</dbReference>
<keyword evidence="6 8" id="KW-0472">Membrane</keyword>
<dbReference type="Gene3D" id="3.30.70.100">
    <property type="match status" value="1"/>
</dbReference>
<keyword evidence="3" id="KW-1003">Cell membrane</keyword>
<keyword evidence="5 8" id="KW-1133">Transmembrane helix</keyword>
<dbReference type="SUPFAM" id="SSF82689">
    <property type="entry name" value="Mechanosensitive channel protein MscS (YggB), C-terminal domain"/>
    <property type="match status" value="1"/>
</dbReference>
<evidence type="ECO:0000256" key="3">
    <source>
        <dbReference type="ARBA" id="ARBA00022475"/>
    </source>
</evidence>
<dbReference type="InterPro" id="IPR010920">
    <property type="entry name" value="LSM_dom_sf"/>
</dbReference>
<evidence type="ECO:0000256" key="7">
    <source>
        <dbReference type="SAM" id="MobiDB-lite"/>
    </source>
</evidence>
<evidence type="ECO:0000256" key="4">
    <source>
        <dbReference type="ARBA" id="ARBA00022692"/>
    </source>
</evidence>
<evidence type="ECO:0000256" key="8">
    <source>
        <dbReference type="SAM" id="Phobius"/>
    </source>
</evidence>
<dbReference type="Pfam" id="PF00924">
    <property type="entry name" value="MS_channel_2nd"/>
    <property type="match status" value="1"/>
</dbReference>
<comment type="similarity">
    <text evidence="2">Belongs to the MscS (TC 1.A.23) family.</text>
</comment>
<proteinExistence type="inferred from homology"/>
<feature type="domain" description="Mechanosensitive ion channel MscS" evidence="9">
    <location>
        <begin position="158"/>
        <end position="228"/>
    </location>
</feature>
<feature type="domain" description="Mechanosensitive ion channel transmembrane helices 2/3" evidence="11">
    <location>
        <begin position="115"/>
        <end position="156"/>
    </location>
</feature>
<feature type="region of interest" description="Disordered" evidence="7">
    <location>
        <begin position="1"/>
        <end position="25"/>
    </location>
</feature>
<dbReference type="PANTHER" id="PTHR30347">
    <property type="entry name" value="POTASSIUM CHANNEL RELATED"/>
    <property type="match status" value="1"/>
</dbReference>
<gene>
    <name evidence="12" type="ORF">DI555_00330</name>
</gene>
<comment type="caution">
    <text evidence="12">The sequence shown here is derived from an EMBL/GenBank/DDBJ whole genome shotgun (WGS) entry which is preliminary data.</text>
</comment>
<feature type="compositionally biased region" description="Low complexity" evidence="7">
    <location>
        <begin position="11"/>
        <end position="21"/>
    </location>
</feature>
<evidence type="ECO:0000256" key="2">
    <source>
        <dbReference type="ARBA" id="ARBA00008017"/>
    </source>
</evidence>
<dbReference type="InterPro" id="IPR006685">
    <property type="entry name" value="MscS_channel_2nd"/>
</dbReference>
<dbReference type="InterPro" id="IPR011014">
    <property type="entry name" value="MscS_channel_TM-2"/>
</dbReference>
<accession>A0A2W5QRN8</accession>